<evidence type="ECO:0000256" key="4">
    <source>
        <dbReference type="ARBA" id="ARBA00023239"/>
    </source>
</evidence>
<comment type="similarity">
    <text evidence="2 9">Belongs to the uroporphyrinogen-III synthase family.</text>
</comment>
<dbReference type="GO" id="GO:0006780">
    <property type="term" value="P:uroporphyrinogen III biosynthetic process"/>
    <property type="evidence" value="ECO:0007669"/>
    <property type="project" value="UniProtKB-UniRule"/>
</dbReference>
<dbReference type="PANTHER" id="PTHR38042:SF1">
    <property type="entry name" value="UROPORPHYRINOGEN-III SYNTHASE, CHLOROPLASTIC"/>
    <property type="match status" value="1"/>
</dbReference>
<dbReference type="AlphaFoldDB" id="A0A0E2Z5C2"/>
<dbReference type="GO" id="GO:0006782">
    <property type="term" value="P:protoporphyrinogen IX biosynthetic process"/>
    <property type="evidence" value="ECO:0007669"/>
    <property type="project" value="UniProtKB-UniRule"/>
</dbReference>
<reference evidence="11 12" key="1">
    <citation type="submission" date="2014-07" db="EMBL/GenBank/DDBJ databases">
        <title>Comparative analysis of Nitrosococcus oceani genome inventories of strains from Pacific and Atlantic gyres.</title>
        <authorList>
            <person name="Lim C.K."/>
            <person name="Wang L."/>
            <person name="Sayavedra-Soto L.A."/>
            <person name="Klotz M.G."/>
        </authorList>
    </citation>
    <scope>NUCLEOTIDE SEQUENCE [LARGE SCALE GENOMIC DNA]</scope>
    <source>
        <strain evidence="11 12">C-27</strain>
    </source>
</reference>
<evidence type="ECO:0000259" key="10">
    <source>
        <dbReference type="Pfam" id="PF02602"/>
    </source>
</evidence>
<evidence type="ECO:0000256" key="8">
    <source>
        <dbReference type="ARBA" id="ARBA00048617"/>
    </source>
</evidence>
<dbReference type="CDD" id="cd06578">
    <property type="entry name" value="HemD"/>
    <property type="match status" value="1"/>
</dbReference>
<dbReference type="InterPro" id="IPR039793">
    <property type="entry name" value="UROS/Hem4"/>
</dbReference>
<dbReference type="SUPFAM" id="SSF69618">
    <property type="entry name" value="HemD-like"/>
    <property type="match status" value="1"/>
</dbReference>
<comment type="function">
    <text evidence="6 9">Catalyzes cyclization of the linear tetrapyrrole, hydroxymethylbilane, to the macrocyclic uroporphyrinogen III.</text>
</comment>
<dbReference type="EMBL" id="JPGN01000018">
    <property type="protein sequence ID" value="KFI20496.1"/>
    <property type="molecule type" value="Genomic_DNA"/>
</dbReference>
<evidence type="ECO:0000256" key="5">
    <source>
        <dbReference type="ARBA" id="ARBA00023244"/>
    </source>
</evidence>
<dbReference type="Gene3D" id="3.40.50.10090">
    <property type="match status" value="2"/>
</dbReference>
<comment type="pathway">
    <text evidence="1 9">Porphyrin-containing compound metabolism; protoporphyrin-IX biosynthesis; coproporphyrinogen-III from 5-aminolevulinate: step 3/4.</text>
</comment>
<dbReference type="HOGENOM" id="CLU_011276_9_4_6"/>
<dbReference type="Pfam" id="PF02602">
    <property type="entry name" value="HEM4"/>
    <property type="match status" value="1"/>
</dbReference>
<dbReference type="OrthoDB" id="9787650at2"/>
<name>A0A0E2Z5C2_9GAMM</name>
<gene>
    <name evidence="11" type="ORF">IB75_02625</name>
</gene>
<dbReference type="PANTHER" id="PTHR38042">
    <property type="entry name" value="UROPORPHYRINOGEN-III SYNTHASE, CHLOROPLASTIC"/>
    <property type="match status" value="1"/>
</dbReference>
<feature type="domain" description="Tetrapyrrole biosynthesis uroporphyrinogen III synthase" evidence="10">
    <location>
        <begin position="28"/>
        <end position="256"/>
    </location>
</feature>
<evidence type="ECO:0000256" key="3">
    <source>
        <dbReference type="ARBA" id="ARBA00013109"/>
    </source>
</evidence>
<keyword evidence="5 9" id="KW-0627">Porphyrin biosynthesis</keyword>
<sequence length="265" mass="29148">MAESGFIPQQRLAGRRVLVTRPAEQAEKLSQAIELEGGQAVRFPTVEIGDSEVPAVVEEIIGRLDDFHWAVFVSANAVQRGVPWVFARREMPANLKIAVVGRATAQALGNFGLYPRLCPSYGYNSEALLAMDELQDMKGQQVVLFRASGGRELLAKTLTKRGAKVEYAEVYRRCLPSPSVAANLRQVLVNVPVDVVITTSKAVLENLCHLAGEPLLEKLRRTPLVVIGSRQVQQARELGFTQIWVAQEPSDAALVQTIIDHEDKL</sequence>
<comment type="caution">
    <text evidence="11">The sequence shown here is derived from an EMBL/GenBank/DDBJ whole genome shotgun (WGS) entry which is preliminary data.</text>
</comment>
<dbReference type="GO" id="GO:0004852">
    <property type="term" value="F:uroporphyrinogen-III synthase activity"/>
    <property type="evidence" value="ECO:0007669"/>
    <property type="project" value="UniProtKB-UniRule"/>
</dbReference>
<dbReference type="EC" id="4.2.1.75" evidence="3 9"/>
<organism evidence="11 12">
    <name type="scientific">Nitrosococcus oceani C-27</name>
    <dbReference type="NCBI Taxonomy" id="314279"/>
    <lineage>
        <taxon>Bacteria</taxon>
        <taxon>Pseudomonadati</taxon>
        <taxon>Pseudomonadota</taxon>
        <taxon>Gammaproteobacteria</taxon>
        <taxon>Chromatiales</taxon>
        <taxon>Chromatiaceae</taxon>
        <taxon>Nitrosococcus</taxon>
    </lineage>
</organism>
<dbReference type="UniPathway" id="UPA00251">
    <property type="reaction ID" value="UER00320"/>
</dbReference>
<dbReference type="InterPro" id="IPR003754">
    <property type="entry name" value="4pyrrol_synth_uPrphyn_synth"/>
</dbReference>
<comment type="catalytic activity">
    <reaction evidence="8 9">
        <text>hydroxymethylbilane = uroporphyrinogen III + H2O</text>
        <dbReference type="Rhea" id="RHEA:18965"/>
        <dbReference type="ChEBI" id="CHEBI:15377"/>
        <dbReference type="ChEBI" id="CHEBI:57308"/>
        <dbReference type="ChEBI" id="CHEBI:57845"/>
        <dbReference type="EC" id="4.2.1.75"/>
    </reaction>
</comment>
<evidence type="ECO:0000313" key="12">
    <source>
        <dbReference type="Proteomes" id="UP000028839"/>
    </source>
</evidence>
<evidence type="ECO:0000256" key="2">
    <source>
        <dbReference type="ARBA" id="ARBA00008133"/>
    </source>
</evidence>
<evidence type="ECO:0000313" key="11">
    <source>
        <dbReference type="EMBL" id="KFI20496.1"/>
    </source>
</evidence>
<proteinExistence type="inferred from homology"/>
<dbReference type="Proteomes" id="UP000028839">
    <property type="component" value="Unassembled WGS sequence"/>
</dbReference>
<keyword evidence="4 9" id="KW-0456">Lyase</keyword>
<accession>A0A0E2Z5C2</accession>
<evidence type="ECO:0000256" key="9">
    <source>
        <dbReference type="RuleBase" id="RU366031"/>
    </source>
</evidence>
<protein>
    <recommendedName>
        <fullName evidence="7 9">Uroporphyrinogen-III synthase</fullName>
        <ecNumber evidence="3 9">4.2.1.75</ecNumber>
    </recommendedName>
</protein>
<evidence type="ECO:0000256" key="6">
    <source>
        <dbReference type="ARBA" id="ARBA00037589"/>
    </source>
</evidence>
<evidence type="ECO:0000256" key="7">
    <source>
        <dbReference type="ARBA" id="ARBA00040167"/>
    </source>
</evidence>
<evidence type="ECO:0000256" key="1">
    <source>
        <dbReference type="ARBA" id="ARBA00004772"/>
    </source>
</evidence>
<dbReference type="InterPro" id="IPR036108">
    <property type="entry name" value="4pyrrol_syn_uPrphyn_synt_sf"/>
</dbReference>